<protein>
    <recommendedName>
        <fullName evidence="2">histidine kinase</fullName>
        <ecNumber evidence="2">2.7.13.3</ecNumber>
    </recommendedName>
</protein>
<sequence>MGRSSAYQQPDYEYLVENSNAIIVCFSTDGVITYANDFALRFFDFEAEALIGKQVLGTITPLEDSAGYNLEGMIHEISNLPEDYRININENIKRTGERVWVRWTNCVQTDDQGKVLGAMSIGIDVTRQLELERQVSQMRKLDALGTLAGGVAHDFNNIAQGMSGFAEMIKHEDDPDVVKHLADSIISAAADVGRLTNNLLSYSKVNHADLELCDVESSVQKAVQLVESNLKPGVSIEIRNHNGSDQIRLDRSGLVSATINLLLNANDATDPGGKIEVEIHKLVEAEPRILNNGVQLTANTYWIVDVRDWGVGVPADIAQKIFDPFFTTKVRNQGTGLGLASVFDFATAHRGSVELLRSEDETCFRLYLAESAEAQLSPSELSGQEDTVAIESGGIRHSAILLVDDEAFVRLYAEKVFAREGYQIRTAASCDEALTIVQHEGFEFDVAIIDMVMPEVTGVDTWLKLKALRPAAKAILATGYASEEQLKRAEAAGFSHCIKKPFKFEDVLTALAKS</sequence>
<dbReference type="SMART" id="SM00448">
    <property type="entry name" value="REC"/>
    <property type="match status" value="1"/>
</dbReference>
<dbReference type="CDD" id="cd00130">
    <property type="entry name" value="PAS"/>
    <property type="match status" value="1"/>
</dbReference>
<evidence type="ECO:0000256" key="3">
    <source>
        <dbReference type="ARBA" id="ARBA00022553"/>
    </source>
</evidence>
<feature type="domain" description="PAS" evidence="12">
    <location>
        <begin position="8"/>
        <end position="64"/>
    </location>
</feature>
<dbReference type="InterPro" id="IPR003661">
    <property type="entry name" value="HisK_dim/P_dom"/>
</dbReference>
<feature type="domain" description="Response regulatory" evidence="11">
    <location>
        <begin position="399"/>
        <end position="514"/>
    </location>
</feature>
<dbReference type="InterPro" id="IPR013767">
    <property type="entry name" value="PAS_fold"/>
</dbReference>
<dbReference type="Gene3D" id="3.30.565.10">
    <property type="entry name" value="Histidine kinase-like ATPase, C-terminal domain"/>
    <property type="match status" value="1"/>
</dbReference>
<dbReference type="Proteomes" id="UP000267187">
    <property type="component" value="Unassembled WGS sequence"/>
</dbReference>
<dbReference type="Pfam" id="PF00989">
    <property type="entry name" value="PAS"/>
    <property type="match status" value="1"/>
</dbReference>
<evidence type="ECO:0000256" key="5">
    <source>
        <dbReference type="ARBA" id="ARBA00022741"/>
    </source>
</evidence>
<dbReference type="PROSITE" id="PS50110">
    <property type="entry name" value="RESPONSE_REGULATORY"/>
    <property type="match status" value="1"/>
</dbReference>
<dbReference type="EMBL" id="REFJ01000007">
    <property type="protein sequence ID" value="RMA77632.1"/>
    <property type="molecule type" value="Genomic_DNA"/>
</dbReference>
<dbReference type="PANTHER" id="PTHR43065">
    <property type="entry name" value="SENSOR HISTIDINE KINASE"/>
    <property type="match status" value="1"/>
</dbReference>
<evidence type="ECO:0000256" key="6">
    <source>
        <dbReference type="ARBA" id="ARBA00022777"/>
    </source>
</evidence>
<dbReference type="PROSITE" id="PS50113">
    <property type="entry name" value="PAC"/>
    <property type="match status" value="1"/>
</dbReference>
<dbReference type="InterPro" id="IPR011006">
    <property type="entry name" value="CheY-like_superfamily"/>
</dbReference>
<dbReference type="InterPro" id="IPR005467">
    <property type="entry name" value="His_kinase_dom"/>
</dbReference>
<feature type="modified residue" description="4-aspartylphosphate" evidence="9">
    <location>
        <position position="450"/>
    </location>
</feature>
<feature type="domain" description="PAC" evidence="13">
    <location>
        <begin position="82"/>
        <end position="137"/>
    </location>
</feature>
<dbReference type="Gene3D" id="3.30.450.20">
    <property type="entry name" value="PAS domain"/>
    <property type="match status" value="1"/>
</dbReference>
<keyword evidence="15" id="KW-1185">Reference proteome</keyword>
<dbReference type="InterPro" id="IPR035965">
    <property type="entry name" value="PAS-like_dom_sf"/>
</dbReference>
<evidence type="ECO:0000256" key="9">
    <source>
        <dbReference type="PROSITE-ProRule" id="PRU00169"/>
    </source>
</evidence>
<evidence type="ECO:0000313" key="15">
    <source>
        <dbReference type="Proteomes" id="UP000267187"/>
    </source>
</evidence>
<dbReference type="PRINTS" id="PR00344">
    <property type="entry name" value="BCTRLSENSOR"/>
</dbReference>
<name>A0A3M0AEL7_9GAMM</name>
<evidence type="ECO:0000256" key="7">
    <source>
        <dbReference type="ARBA" id="ARBA00022840"/>
    </source>
</evidence>
<evidence type="ECO:0000256" key="8">
    <source>
        <dbReference type="ARBA" id="ARBA00023012"/>
    </source>
</evidence>
<dbReference type="PANTHER" id="PTHR43065:SF10">
    <property type="entry name" value="PEROXIDE STRESS-ACTIVATED HISTIDINE KINASE MAK3"/>
    <property type="match status" value="1"/>
</dbReference>
<keyword evidence="3 9" id="KW-0597">Phosphoprotein</keyword>
<dbReference type="OrthoDB" id="9772100at2"/>
<dbReference type="AlphaFoldDB" id="A0A3M0AEL7"/>
<keyword evidence="5" id="KW-0547">Nucleotide-binding</keyword>
<dbReference type="SUPFAM" id="SSF47384">
    <property type="entry name" value="Homodimeric domain of signal transducing histidine kinase"/>
    <property type="match status" value="1"/>
</dbReference>
<organism evidence="14 15">
    <name type="scientific">Umboniibacter marinipuniceus</name>
    <dbReference type="NCBI Taxonomy" id="569599"/>
    <lineage>
        <taxon>Bacteria</taxon>
        <taxon>Pseudomonadati</taxon>
        <taxon>Pseudomonadota</taxon>
        <taxon>Gammaproteobacteria</taxon>
        <taxon>Cellvibrionales</taxon>
        <taxon>Cellvibrionaceae</taxon>
        <taxon>Umboniibacter</taxon>
    </lineage>
</organism>
<dbReference type="PROSITE" id="PS50109">
    <property type="entry name" value="HIS_KIN"/>
    <property type="match status" value="1"/>
</dbReference>
<accession>A0A3M0AEL7</accession>
<proteinExistence type="predicted"/>
<dbReference type="GO" id="GO:0006355">
    <property type="term" value="P:regulation of DNA-templated transcription"/>
    <property type="evidence" value="ECO:0007669"/>
    <property type="project" value="InterPro"/>
</dbReference>
<dbReference type="SUPFAM" id="SSF55874">
    <property type="entry name" value="ATPase domain of HSP90 chaperone/DNA topoisomerase II/histidine kinase"/>
    <property type="match status" value="1"/>
</dbReference>
<dbReference type="Pfam" id="PF00512">
    <property type="entry name" value="HisKA"/>
    <property type="match status" value="1"/>
</dbReference>
<evidence type="ECO:0000313" key="14">
    <source>
        <dbReference type="EMBL" id="RMA77632.1"/>
    </source>
</evidence>
<evidence type="ECO:0000259" key="11">
    <source>
        <dbReference type="PROSITE" id="PS50110"/>
    </source>
</evidence>
<dbReference type="InterPro" id="IPR000700">
    <property type="entry name" value="PAS-assoc_C"/>
</dbReference>
<dbReference type="Pfam" id="PF00072">
    <property type="entry name" value="Response_reg"/>
    <property type="match status" value="1"/>
</dbReference>
<keyword evidence="7" id="KW-0067">ATP-binding</keyword>
<dbReference type="InterPro" id="IPR001789">
    <property type="entry name" value="Sig_transdc_resp-reg_receiver"/>
</dbReference>
<dbReference type="EC" id="2.7.13.3" evidence="2"/>
<dbReference type="GO" id="GO:0005524">
    <property type="term" value="F:ATP binding"/>
    <property type="evidence" value="ECO:0007669"/>
    <property type="project" value="UniProtKB-KW"/>
</dbReference>
<dbReference type="SUPFAM" id="SSF55785">
    <property type="entry name" value="PYP-like sensor domain (PAS domain)"/>
    <property type="match status" value="1"/>
</dbReference>
<feature type="domain" description="Histidine kinase" evidence="10">
    <location>
        <begin position="150"/>
        <end position="372"/>
    </location>
</feature>
<evidence type="ECO:0000256" key="2">
    <source>
        <dbReference type="ARBA" id="ARBA00012438"/>
    </source>
</evidence>
<evidence type="ECO:0000259" key="12">
    <source>
        <dbReference type="PROSITE" id="PS50112"/>
    </source>
</evidence>
<dbReference type="Gene3D" id="3.40.50.2300">
    <property type="match status" value="1"/>
</dbReference>
<dbReference type="Gene3D" id="1.10.287.130">
    <property type="match status" value="1"/>
</dbReference>
<dbReference type="InterPro" id="IPR004358">
    <property type="entry name" value="Sig_transdc_His_kin-like_C"/>
</dbReference>
<dbReference type="RefSeq" id="WP_147434544.1">
    <property type="nucleotide sequence ID" value="NZ_REFJ01000007.1"/>
</dbReference>
<evidence type="ECO:0000259" key="10">
    <source>
        <dbReference type="PROSITE" id="PS50109"/>
    </source>
</evidence>
<keyword evidence="4" id="KW-0808">Transferase</keyword>
<dbReference type="CDD" id="cd17546">
    <property type="entry name" value="REC_hyHK_CKI1_RcsC-like"/>
    <property type="match status" value="1"/>
</dbReference>
<dbReference type="InterPro" id="IPR036097">
    <property type="entry name" value="HisK_dim/P_sf"/>
</dbReference>
<evidence type="ECO:0000256" key="4">
    <source>
        <dbReference type="ARBA" id="ARBA00022679"/>
    </source>
</evidence>
<evidence type="ECO:0000259" key="13">
    <source>
        <dbReference type="PROSITE" id="PS50113"/>
    </source>
</evidence>
<dbReference type="InterPro" id="IPR000014">
    <property type="entry name" value="PAS"/>
</dbReference>
<comment type="catalytic activity">
    <reaction evidence="1">
        <text>ATP + protein L-histidine = ADP + protein N-phospho-L-histidine.</text>
        <dbReference type="EC" id="2.7.13.3"/>
    </reaction>
</comment>
<dbReference type="SUPFAM" id="SSF52172">
    <property type="entry name" value="CheY-like"/>
    <property type="match status" value="1"/>
</dbReference>
<reference evidence="14 15" key="1">
    <citation type="submission" date="2018-10" db="EMBL/GenBank/DDBJ databases">
        <title>Genomic Encyclopedia of Type Strains, Phase IV (KMG-IV): sequencing the most valuable type-strain genomes for metagenomic binning, comparative biology and taxonomic classification.</title>
        <authorList>
            <person name="Goeker M."/>
        </authorList>
    </citation>
    <scope>NUCLEOTIDE SEQUENCE [LARGE SCALE GENOMIC DNA]</scope>
    <source>
        <strain evidence="14 15">DSM 25080</strain>
    </source>
</reference>
<dbReference type="PROSITE" id="PS50112">
    <property type="entry name" value="PAS"/>
    <property type="match status" value="1"/>
</dbReference>
<dbReference type="InterPro" id="IPR036890">
    <property type="entry name" value="HATPase_C_sf"/>
</dbReference>
<dbReference type="SMART" id="SM00387">
    <property type="entry name" value="HATPase_c"/>
    <property type="match status" value="1"/>
</dbReference>
<keyword evidence="6" id="KW-0418">Kinase</keyword>
<dbReference type="InterPro" id="IPR003594">
    <property type="entry name" value="HATPase_dom"/>
</dbReference>
<dbReference type="Pfam" id="PF02518">
    <property type="entry name" value="HATPase_c"/>
    <property type="match status" value="1"/>
</dbReference>
<comment type="caution">
    <text evidence="14">The sequence shown here is derived from an EMBL/GenBank/DDBJ whole genome shotgun (WGS) entry which is preliminary data.</text>
</comment>
<keyword evidence="8" id="KW-0902">Two-component regulatory system</keyword>
<dbReference type="SMART" id="SM00091">
    <property type="entry name" value="PAS"/>
    <property type="match status" value="1"/>
</dbReference>
<evidence type="ECO:0000256" key="1">
    <source>
        <dbReference type="ARBA" id="ARBA00000085"/>
    </source>
</evidence>
<dbReference type="NCBIfam" id="TIGR00229">
    <property type="entry name" value="sensory_box"/>
    <property type="match status" value="1"/>
</dbReference>
<dbReference type="GO" id="GO:0000155">
    <property type="term" value="F:phosphorelay sensor kinase activity"/>
    <property type="evidence" value="ECO:0007669"/>
    <property type="project" value="InterPro"/>
</dbReference>
<gene>
    <name evidence="14" type="ORF">DFR27_2452</name>
</gene>
<dbReference type="SMART" id="SM00388">
    <property type="entry name" value="HisKA"/>
    <property type="match status" value="1"/>
</dbReference>